<dbReference type="PANTHER" id="PTHR42643:SF24">
    <property type="entry name" value="IONOTROPIC RECEPTOR 60A"/>
    <property type="match status" value="1"/>
</dbReference>
<keyword evidence="4" id="KW-1003">Cell membrane</keyword>
<evidence type="ECO:0000256" key="2">
    <source>
        <dbReference type="ARBA" id="ARBA00008685"/>
    </source>
</evidence>
<comment type="caution">
    <text evidence="16">The sequence shown here is derived from an EMBL/GenBank/DDBJ whole genome shotgun (WGS) entry which is preliminary data.</text>
</comment>
<keyword evidence="12" id="KW-0407">Ion channel</keyword>
<dbReference type="AlphaFoldDB" id="A0A423U3P2"/>
<keyword evidence="8 13" id="KW-0472">Membrane</keyword>
<dbReference type="PANTHER" id="PTHR42643">
    <property type="entry name" value="IONOTROPIC RECEPTOR 20A-RELATED"/>
    <property type="match status" value="1"/>
</dbReference>
<reference evidence="16 17" key="1">
    <citation type="submission" date="2018-04" db="EMBL/GenBank/DDBJ databases">
        <authorList>
            <person name="Zhang X."/>
            <person name="Yuan J."/>
            <person name="Li F."/>
            <person name="Xiang J."/>
        </authorList>
    </citation>
    <scope>NUCLEOTIDE SEQUENCE [LARGE SCALE GENOMIC DNA]</scope>
    <source>
        <tissue evidence="16">Muscle</tissue>
    </source>
</reference>
<dbReference type="EMBL" id="QCYY01000700">
    <property type="protein sequence ID" value="ROT83325.1"/>
    <property type="molecule type" value="Genomic_DNA"/>
</dbReference>
<keyword evidence="10" id="KW-0325">Glycoprotein</keyword>
<evidence type="ECO:0000256" key="4">
    <source>
        <dbReference type="ARBA" id="ARBA00022475"/>
    </source>
</evidence>
<evidence type="ECO:0000256" key="7">
    <source>
        <dbReference type="ARBA" id="ARBA00023065"/>
    </source>
</evidence>
<dbReference type="InterPro" id="IPR019594">
    <property type="entry name" value="Glu/Gly-bd"/>
</dbReference>
<comment type="subcellular location">
    <subcellularLocation>
        <location evidence="1">Cell membrane</location>
        <topology evidence="1">Multi-pass membrane protein</topology>
    </subcellularLocation>
</comment>
<gene>
    <name evidence="16" type="ORF">C7M84_023493</name>
</gene>
<evidence type="ECO:0000256" key="13">
    <source>
        <dbReference type="SAM" id="Phobius"/>
    </source>
</evidence>
<dbReference type="Pfam" id="PF00060">
    <property type="entry name" value="Lig_chan"/>
    <property type="match status" value="1"/>
</dbReference>
<keyword evidence="5 13" id="KW-0812">Transmembrane</keyword>
<dbReference type="SUPFAM" id="SSF53850">
    <property type="entry name" value="Periplasmic binding protein-like II"/>
    <property type="match status" value="1"/>
</dbReference>
<feature type="transmembrane region" description="Helical" evidence="13">
    <location>
        <begin position="385"/>
        <end position="407"/>
    </location>
</feature>
<dbReference type="Gene3D" id="3.40.190.10">
    <property type="entry name" value="Periplasmic binding protein-like II"/>
    <property type="match status" value="1"/>
</dbReference>
<reference evidence="16 17" key="2">
    <citation type="submission" date="2019-01" db="EMBL/GenBank/DDBJ databases">
        <title>The decoding of complex shrimp genome reveals the adaptation for benthos swimmer, frequently molting mechanism and breeding impact on genome.</title>
        <authorList>
            <person name="Sun Y."/>
            <person name="Gao Y."/>
            <person name="Yu Y."/>
        </authorList>
    </citation>
    <scope>NUCLEOTIDE SEQUENCE [LARGE SCALE GENOMIC DNA]</scope>
    <source>
        <tissue evidence="16">Muscle</tissue>
    </source>
</reference>
<dbReference type="GO" id="GO:0005886">
    <property type="term" value="C:plasma membrane"/>
    <property type="evidence" value="ECO:0007669"/>
    <property type="project" value="UniProtKB-SubCell"/>
</dbReference>
<proteinExistence type="inferred from homology"/>
<evidence type="ECO:0000313" key="16">
    <source>
        <dbReference type="EMBL" id="ROT83325.1"/>
    </source>
</evidence>
<dbReference type="GO" id="GO:0015276">
    <property type="term" value="F:ligand-gated monoatomic ion channel activity"/>
    <property type="evidence" value="ECO:0007669"/>
    <property type="project" value="InterPro"/>
</dbReference>
<evidence type="ECO:0000256" key="11">
    <source>
        <dbReference type="ARBA" id="ARBA00023286"/>
    </source>
</evidence>
<dbReference type="InterPro" id="IPR001320">
    <property type="entry name" value="Iontro_rcpt_C"/>
</dbReference>
<evidence type="ECO:0000256" key="1">
    <source>
        <dbReference type="ARBA" id="ARBA00004651"/>
    </source>
</evidence>
<accession>A0A423U3P2</accession>
<evidence type="ECO:0000256" key="10">
    <source>
        <dbReference type="ARBA" id="ARBA00023180"/>
    </source>
</evidence>
<dbReference type="GO" id="GO:0050906">
    <property type="term" value="P:detection of stimulus involved in sensory perception"/>
    <property type="evidence" value="ECO:0007669"/>
    <property type="project" value="UniProtKB-ARBA"/>
</dbReference>
<dbReference type="Pfam" id="PF10613">
    <property type="entry name" value="Lig_chan-Glu_bd"/>
    <property type="match status" value="1"/>
</dbReference>
<keyword evidence="11" id="KW-1071">Ligand-gated ion channel</keyword>
<evidence type="ECO:0000256" key="5">
    <source>
        <dbReference type="ARBA" id="ARBA00022692"/>
    </source>
</evidence>
<evidence type="ECO:0000256" key="8">
    <source>
        <dbReference type="ARBA" id="ARBA00023136"/>
    </source>
</evidence>
<keyword evidence="7" id="KW-0406">Ion transport</keyword>
<evidence type="ECO:0000256" key="9">
    <source>
        <dbReference type="ARBA" id="ARBA00023170"/>
    </source>
</evidence>
<feature type="domain" description="Ionotropic glutamate receptor C-terminal" evidence="14">
    <location>
        <begin position="383"/>
        <end position="488"/>
    </location>
</feature>
<evidence type="ECO:0000256" key="12">
    <source>
        <dbReference type="ARBA" id="ARBA00023303"/>
    </source>
</evidence>
<evidence type="ECO:0000259" key="14">
    <source>
        <dbReference type="Pfam" id="PF00060"/>
    </source>
</evidence>
<sequence length="681" mass="75616">MAMQFTLRNIKHILILTILVENPFLEAQAAFRSKRDLVTRPALSRSPGHPGDRGTELASELVARTVNDYLSSCHLVLMTSRRSDLLESLLRKAESIVENPHPRRGLRMGTVAVQVESAMAAAPSSRTALLQGLWGAADVSCRAIVVDLMDGNDRSVFRFLEAGLSERPKIRVLMLGPEKGAASSLLHPALKNSISAVYFSVVGTNSSWIEVVRRCLYCRGGEAGVEPLGPWHSREAMPTEEALFPDEFRNFYGHRFRVVTLRYFPFIEYTRESDAPGSKVSPRDCLDLRILSSLASRNNFTFEIREPLDGEWGVPRADTGNWSGSVGTLQHDLADFSMNLTPTRERFRVIQFSRVYVSDPYVLVSAKPGILPPIFAIVRPFTADVWSSVAGCTLLTGVVLWVLMWAWRRVFGGRGFKLSDALMYPCSLLLEDPPYEPPSASSARVLLGWWLVACVVIGTAYRSSLVAFLTVEGKTPPINSFDDLVKRPGWRWGMKPSTGSFFAYFNSSKDPTTQLVNKGMEVDDLEGQMKKVMAGGYSFVSTKLYSRSVIASQYTDSRGYTPFYTGTREYHHPPGNSWGVRRGGPFLDYLSTKKLQLIEAGLINYWLDDVIRTNVRETRAKGKQQTIAAQDQGRVVLGSHHAGRLLPSSRHSVALCTLLLEALTEAPFAGLLKGCQETFAA</sequence>
<dbReference type="InterPro" id="IPR052192">
    <property type="entry name" value="Insect_Ionotropic_Sensory_Rcpt"/>
</dbReference>
<evidence type="ECO:0000313" key="17">
    <source>
        <dbReference type="Proteomes" id="UP000283509"/>
    </source>
</evidence>
<evidence type="ECO:0000256" key="6">
    <source>
        <dbReference type="ARBA" id="ARBA00022989"/>
    </source>
</evidence>
<keyword evidence="6 13" id="KW-1133">Transmembrane helix</keyword>
<organism evidence="16 17">
    <name type="scientific">Penaeus vannamei</name>
    <name type="common">Whiteleg shrimp</name>
    <name type="synonym">Litopenaeus vannamei</name>
    <dbReference type="NCBI Taxonomy" id="6689"/>
    <lineage>
        <taxon>Eukaryota</taxon>
        <taxon>Metazoa</taxon>
        <taxon>Ecdysozoa</taxon>
        <taxon>Arthropoda</taxon>
        <taxon>Crustacea</taxon>
        <taxon>Multicrustacea</taxon>
        <taxon>Malacostraca</taxon>
        <taxon>Eumalacostraca</taxon>
        <taxon>Eucarida</taxon>
        <taxon>Decapoda</taxon>
        <taxon>Dendrobranchiata</taxon>
        <taxon>Penaeoidea</taxon>
        <taxon>Penaeidae</taxon>
        <taxon>Penaeus</taxon>
    </lineage>
</organism>
<evidence type="ECO:0000256" key="3">
    <source>
        <dbReference type="ARBA" id="ARBA00022448"/>
    </source>
</evidence>
<protein>
    <submittedName>
        <fullName evidence="16">Variant Ionotropic Glutamate Receptor</fullName>
    </submittedName>
</protein>
<comment type="similarity">
    <text evidence="2">Belongs to the glutamate-gated ion channel (TC 1.A.10.1) family.</text>
</comment>
<feature type="domain" description="Ionotropic glutamate receptor L-glutamate and glycine-binding" evidence="15">
    <location>
        <begin position="255"/>
        <end position="365"/>
    </location>
</feature>
<keyword evidence="9 16" id="KW-0675">Receptor</keyword>
<dbReference type="Gene3D" id="1.10.287.70">
    <property type="match status" value="1"/>
</dbReference>
<keyword evidence="17" id="KW-1185">Reference proteome</keyword>
<keyword evidence="3" id="KW-0813">Transport</keyword>
<dbReference type="Proteomes" id="UP000283509">
    <property type="component" value="Unassembled WGS sequence"/>
</dbReference>
<name>A0A423U3P2_PENVA</name>
<evidence type="ECO:0000259" key="15">
    <source>
        <dbReference type="Pfam" id="PF10613"/>
    </source>
</evidence>